<dbReference type="OrthoDB" id="167700at2157"/>
<keyword evidence="8" id="KW-0129">CBS domain</keyword>
<dbReference type="SMART" id="SM00924">
    <property type="entry name" value="MgtE_N"/>
    <property type="match status" value="1"/>
</dbReference>
<evidence type="ECO:0000256" key="6">
    <source>
        <dbReference type="ARBA" id="ARBA00022989"/>
    </source>
</evidence>
<evidence type="ECO:0000256" key="2">
    <source>
        <dbReference type="ARBA" id="ARBA00009749"/>
    </source>
</evidence>
<dbReference type="AlphaFoldDB" id="A0A368N368"/>
<dbReference type="GO" id="GO:0008324">
    <property type="term" value="F:monoatomic cation transmembrane transporter activity"/>
    <property type="evidence" value="ECO:0007669"/>
    <property type="project" value="InterPro"/>
</dbReference>
<dbReference type="PROSITE" id="PS51371">
    <property type="entry name" value="CBS"/>
    <property type="match status" value="1"/>
</dbReference>
<evidence type="ECO:0000259" key="10">
    <source>
        <dbReference type="PROSITE" id="PS51371"/>
    </source>
</evidence>
<dbReference type="SUPFAM" id="SSF54631">
    <property type="entry name" value="CBS-domain pair"/>
    <property type="match status" value="1"/>
</dbReference>
<feature type="transmembrane region" description="Helical" evidence="9">
    <location>
        <begin position="285"/>
        <end position="306"/>
    </location>
</feature>
<evidence type="ECO:0000256" key="5">
    <source>
        <dbReference type="ARBA" id="ARBA00022842"/>
    </source>
</evidence>
<feature type="domain" description="CBS" evidence="10">
    <location>
        <begin position="171"/>
        <end position="228"/>
    </location>
</feature>
<name>A0A368N368_9EURY</name>
<keyword evidence="3" id="KW-0813">Transport</keyword>
<dbReference type="InterPro" id="IPR036739">
    <property type="entry name" value="SLC41_membr_dom_sf"/>
</dbReference>
<dbReference type="EMBL" id="QPHM01000003">
    <property type="protein sequence ID" value="RCU44503.1"/>
    <property type="molecule type" value="Genomic_DNA"/>
</dbReference>
<reference evidence="11 12" key="1">
    <citation type="submission" date="2018-07" db="EMBL/GenBank/DDBJ databases">
        <title>Genome sequences of Haloplanus salinus JCM 18368T.</title>
        <authorList>
            <person name="Kim Y.B."/>
            <person name="Roh S.W."/>
        </authorList>
    </citation>
    <scope>NUCLEOTIDE SEQUENCE [LARGE SCALE GENOMIC DNA]</scope>
    <source>
        <strain evidence="11 12">JCM 18368</strain>
    </source>
</reference>
<keyword evidence="5" id="KW-0460">Magnesium</keyword>
<comment type="caution">
    <text evidence="11">The sequence shown here is derived from an EMBL/GenBank/DDBJ whole genome shotgun (WGS) entry which is preliminary data.</text>
</comment>
<evidence type="ECO:0000256" key="3">
    <source>
        <dbReference type="ARBA" id="ARBA00022448"/>
    </source>
</evidence>
<dbReference type="InterPro" id="IPR046342">
    <property type="entry name" value="CBS_dom_sf"/>
</dbReference>
<comment type="similarity">
    <text evidence="2">Belongs to the SLC41A transporter family.</text>
</comment>
<keyword evidence="6 9" id="KW-1133">Transmembrane helix</keyword>
<evidence type="ECO:0000256" key="1">
    <source>
        <dbReference type="ARBA" id="ARBA00004141"/>
    </source>
</evidence>
<dbReference type="Proteomes" id="UP000252189">
    <property type="component" value="Unassembled WGS sequence"/>
</dbReference>
<evidence type="ECO:0000256" key="9">
    <source>
        <dbReference type="SAM" id="Phobius"/>
    </source>
</evidence>
<feature type="transmembrane region" description="Helical" evidence="9">
    <location>
        <begin position="354"/>
        <end position="380"/>
    </location>
</feature>
<dbReference type="RefSeq" id="WP_114450677.1">
    <property type="nucleotide sequence ID" value="NZ_QPHM01000003.1"/>
</dbReference>
<comment type="subcellular location">
    <subcellularLocation>
        <location evidence="1">Membrane</location>
        <topology evidence="1">Multi-pass membrane protein</topology>
    </subcellularLocation>
</comment>
<dbReference type="SUPFAM" id="SSF161093">
    <property type="entry name" value="MgtE membrane domain-like"/>
    <property type="match status" value="1"/>
</dbReference>
<evidence type="ECO:0000256" key="4">
    <source>
        <dbReference type="ARBA" id="ARBA00022692"/>
    </source>
</evidence>
<feature type="transmembrane region" description="Helical" evidence="9">
    <location>
        <begin position="327"/>
        <end position="348"/>
    </location>
</feature>
<dbReference type="Pfam" id="PF01769">
    <property type="entry name" value="MgtE"/>
    <property type="match status" value="1"/>
</dbReference>
<dbReference type="InterPro" id="IPR006668">
    <property type="entry name" value="Mg_transptr_MgtE_intracell_dom"/>
</dbReference>
<dbReference type="InterPro" id="IPR006667">
    <property type="entry name" value="SLC41_membr_dom"/>
</dbReference>
<dbReference type="Pfam" id="PF00571">
    <property type="entry name" value="CBS"/>
    <property type="match status" value="1"/>
</dbReference>
<organism evidence="11 12">
    <name type="scientific">Haloplanus salinus</name>
    <dbReference type="NCBI Taxonomy" id="1126245"/>
    <lineage>
        <taxon>Archaea</taxon>
        <taxon>Methanobacteriati</taxon>
        <taxon>Methanobacteriota</taxon>
        <taxon>Stenosarchaea group</taxon>
        <taxon>Halobacteria</taxon>
        <taxon>Halobacteriales</taxon>
        <taxon>Haloferacaceae</taxon>
        <taxon>Haloplanus</taxon>
    </lineage>
</organism>
<dbReference type="SUPFAM" id="SSF158791">
    <property type="entry name" value="MgtE N-terminal domain-like"/>
    <property type="match status" value="1"/>
</dbReference>
<dbReference type="PANTHER" id="PTHR41394:SF5">
    <property type="entry name" value="SLC41A_MGTE INTEGRAL MEMBRANE DOMAIN-CONTAINING PROTEIN"/>
    <property type="match status" value="1"/>
</dbReference>
<feature type="transmembrane region" description="Helical" evidence="9">
    <location>
        <begin position="255"/>
        <end position="273"/>
    </location>
</feature>
<evidence type="ECO:0000256" key="8">
    <source>
        <dbReference type="PROSITE-ProRule" id="PRU00703"/>
    </source>
</evidence>
<dbReference type="InterPro" id="IPR000644">
    <property type="entry name" value="CBS_dom"/>
</dbReference>
<evidence type="ECO:0000313" key="11">
    <source>
        <dbReference type="EMBL" id="RCU44503.1"/>
    </source>
</evidence>
<keyword evidence="7 9" id="KW-0472">Membrane</keyword>
<dbReference type="Gene3D" id="3.10.580.10">
    <property type="entry name" value="CBS-domain"/>
    <property type="match status" value="1"/>
</dbReference>
<sequence length="416" mass="45127">MQEPTVDIQRQIAISETPGAEFQALPWTRQRVVFFQLPESIQRDVLDGMDRQEVRQFVRRLDPDDATDAIGLLDGDAQEAVLGRLDADRRERIEFLLKFSPDSAAGMMDLDYVTVDRDHGSEEVARLVRRYEARTGRFPTVLVTDGDEVLGELPGHTLALAGHGPADITEYLRPTPTVRYAQPNSEVIAVFRANPQSKIVVLDEDDRILGVIYADDLLRAIEEEAGQTLYEFTGVDEQESVLDGALEKIRRRYKWLIINLGGGFLAAATVGLFEETIAALTLLAIYMPIVAGMGGNAGTQSMAVTVRGIALDQISLRTGRRAIGNEVLAGGANGVITGGIVAVIATLVNQSPLFGLVIGIAMVLNLVIAGFFGALVPLSLDRLGYDPATSATVFITMATDVLGFFIFLGLAQIVLL</sequence>
<proteinExistence type="inferred from homology"/>
<keyword evidence="4 9" id="KW-0812">Transmembrane</keyword>
<evidence type="ECO:0000313" key="12">
    <source>
        <dbReference type="Proteomes" id="UP000252189"/>
    </source>
</evidence>
<dbReference type="PANTHER" id="PTHR41394">
    <property type="entry name" value="MAGNESIUM TRANSPORTER MGTE"/>
    <property type="match status" value="1"/>
</dbReference>
<accession>A0A368N368</accession>
<dbReference type="Gene3D" id="1.25.60.10">
    <property type="entry name" value="MgtE N-terminal domain-like"/>
    <property type="match status" value="1"/>
</dbReference>
<dbReference type="GO" id="GO:0016020">
    <property type="term" value="C:membrane"/>
    <property type="evidence" value="ECO:0007669"/>
    <property type="project" value="UniProtKB-SubCell"/>
</dbReference>
<evidence type="ECO:0000256" key="7">
    <source>
        <dbReference type="ARBA" id="ARBA00023136"/>
    </source>
</evidence>
<dbReference type="Pfam" id="PF03448">
    <property type="entry name" value="MgtE_N"/>
    <property type="match status" value="1"/>
</dbReference>
<feature type="transmembrane region" description="Helical" evidence="9">
    <location>
        <begin position="392"/>
        <end position="415"/>
    </location>
</feature>
<dbReference type="Gene3D" id="1.10.357.20">
    <property type="entry name" value="SLC41 divalent cation transporters, integral membrane domain"/>
    <property type="match status" value="1"/>
</dbReference>
<gene>
    <name evidence="11" type="ORF">DU504_17390</name>
</gene>
<protein>
    <submittedName>
        <fullName evidence="11">Magnesium transporter</fullName>
    </submittedName>
</protein>
<dbReference type="InterPro" id="IPR038076">
    <property type="entry name" value="MgtE_N_sf"/>
</dbReference>
<keyword evidence="12" id="KW-1185">Reference proteome</keyword>